<dbReference type="Proteomes" id="UP001180020">
    <property type="component" value="Unassembled WGS sequence"/>
</dbReference>
<organism evidence="2 3">
    <name type="scientific">Acorus calamus</name>
    <name type="common">Sweet flag</name>
    <dbReference type="NCBI Taxonomy" id="4465"/>
    <lineage>
        <taxon>Eukaryota</taxon>
        <taxon>Viridiplantae</taxon>
        <taxon>Streptophyta</taxon>
        <taxon>Embryophyta</taxon>
        <taxon>Tracheophyta</taxon>
        <taxon>Spermatophyta</taxon>
        <taxon>Magnoliopsida</taxon>
        <taxon>Liliopsida</taxon>
        <taxon>Acoraceae</taxon>
        <taxon>Acorus</taxon>
    </lineage>
</organism>
<evidence type="ECO:0000313" key="2">
    <source>
        <dbReference type="EMBL" id="KAK1303382.1"/>
    </source>
</evidence>
<protein>
    <recommendedName>
        <fullName evidence="1">EF-hand domain-containing protein</fullName>
    </recommendedName>
</protein>
<dbReference type="InterPro" id="IPR002048">
    <property type="entry name" value="EF_hand_dom"/>
</dbReference>
<dbReference type="PROSITE" id="PS50222">
    <property type="entry name" value="EF_HAND_2"/>
    <property type="match status" value="1"/>
</dbReference>
<proteinExistence type="predicted"/>
<reference evidence="2" key="2">
    <citation type="submission" date="2023-06" db="EMBL/GenBank/DDBJ databases">
        <authorList>
            <person name="Ma L."/>
            <person name="Liu K.-W."/>
            <person name="Li Z."/>
            <person name="Hsiao Y.-Y."/>
            <person name="Qi Y."/>
            <person name="Fu T."/>
            <person name="Tang G."/>
            <person name="Zhang D."/>
            <person name="Sun W.-H."/>
            <person name="Liu D.-K."/>
            <person name="Li Y."/>
            <person name="Chen G.-Z."/>
            <person name="Liu X.-D."/>
            <person name="Liao X.-Y."/>
            <person name="Jiang Y.-T."/>
            <person name="Yu X."/>
            <person name="Hao Y."/>
            <person name="Huang J."/>
            <person name="Zhao X.-W."/>
            <person name="Ke S."/>
            <person name="Chen Y.-Y."/>
            <person name="Wu W.-L."/>
            <person name="Hsu J.-L."/>
            <person name="Lin Y.-F."/>
            <person name="Huang M.-D."/>
            <person name="Li C.-Y."/>
            <person name="Huang L."/>
            <person name="Wang Z.-W."/>
            <person name="Zhao X."/>
            <person name="Zhong W.-Y."/>
            <person name="Peng D.-H."/>
            <person name="Ahmad S."/>
            <person name="Lan S."/>
            <person name="Zhang J.-S."/>
            <person name="Tsai W.-C."/>
            <person name="Van De Peer Y."/>
            <person name="Liu Z.-J."/>
        </authorList>
    </citation>
    <scope>NUCLEOTIDE SEQUENCE</scope>
    <source>
        <strain evidence="2">CP</strain>
        <tissue evidence="2">Leaves</tissue>
    </source>
</reference>
<keyword evidence="3" id="KW-1185">Reference proteome</keyword>
<sequence>MMFTSPPKYNYLGEQQIDRYRALISASDRDLTGAVSVEEVARYLDLKELDERLYMFEAVSAYDGGKAVPKSRVLQYIKSDIRLRFKTTILKAASTLDILQIAENFEIIITNQSNPNAKFFGFPRLQGGVNNHGLLETIEEDFTRYSMLGRMEDYSYILRREQPGRHSGDHEADHGGVIISWPLRLPMPAPKWVHSCRILWHELWTALELDKRKRLGRLVGRKGKSGGAMVGMQRAILRRPLDLYNEFFLSLFNSGWQNGALRFDLEFQMKKRGLGRYGESLRDGRNSNFSPLVRELLKVVDISKLHQEHYNSKAKWSTSEDPNVLRRLRKLFHGVSRDHVREQYLNDAMQNKKAFSHCQRMKVLSNIKDVKESLPFTMK</sequence>
<evidence type="ECO:0000259" key="1">
    <source>
        <dbReference type="PROSITE" id="PS50222"/>
    </source>
</evidence>
<dbReference type="GO" id="GO:0005509">
    <property type="term" value="F:calcium ion binding"/>
    <property type="evidence" value="ECO:0007669"/>
    <property type="project" value="InterPro"/>
</dbReference>
<name>A0AAV9DTM7_ACOCL</name>
<reference evidence="2" key="1">
    <citation type="journal article" date="2023" name="Nat. Commun.">
        <title>Diploid and tetraploid genomes of Acorus and the evolution of monocots.</title>
        <authorList>
            <person name="Ma L."/>
            <person name="Liu K.W."/>
            <person name="Li Z."/>
            <person name="Hsiao Y.Y."/>
            <person name="Qi Y."/>
            <person name="Fu T."/>
            <person name="Tang G.D."/>
            <person name="Zhang D."/>
            <person name="Sun W.H."/>
            <person name="Liu D.K."/>
            <person name="Li Y."/>
            <person name="Chen G.Z."/>
            <person name="Liu X.D."/>
            <person name="Liao X.Y."/>
            <person name="Jiang Y.T."/>
            <person name="Yu X."/>
            <person name="Hao Y."/>
            <person name="Huang J."/>
            <person name="Zhao X.W."/>
            <person name="Ke S."/>
            <person name="Chen Y.Y."/>
            <person name="Wu W.L."/>
            <person name="Hsu J.L."/>
            <person name="Lin Y.F."/>
            <person name="Huang M.D."/>
            <person name="Li C.Y."/>
            <person name="Huang L."/>
            <person name="Wang Z.W."/>
            <person name="Zhao X."/>
            <person name="Zhong W.Y."/>
            <person name="Peng D.H."/>
            <person name="Ahmad S."/>
            <person name="Lan S."/>
            <person name="Zhang J.S."/>
            <person name="Tsai W.C."/>
            <person name="Van de Peer Y."/>
            <person name="Liu Z.J."/>
        </authorList>
    </citation>
    <scope>NUCLEOTIDE SEQUENCE</scope>
    <source>
        <strain evidence="2">CP</strain>
    </source>
</reference>
<accession>A0AAV9DTM7</accession>
<dbReference type="EMBL" id="JAUJYO010000011">
    <property type="protein sequence ID" value="KAK1303382.1"/>
    <property type="molecule type" value="Genomic_DNA"/>
</dbReference>
<evidence type="ECO:0000313" key="3">
    <source>
        <dbReference type="Proteomes" id="UP001180020"/>
    </source>
</evidence>
<feature type="domain" description="EF-hand" evidence="1">
    <location>
        <begin position="15"/>
        <end position="50"/>
    </location>
</feature>
<comment type="caution">
    <text evidence="2">The sequence shown here is derived from an EMBL/GenBank/DDBJ whole genome shotgun (WGS) entry which is preliminary data.</text>
</comment>
<dbReference type="AlphaFoldDB" id="A0AAV9DTM7"/>
<gene>
    <name evidence="2" type="ORF">QJS10_CPB11g00713</name>
</gene>